<gene>
    <name evidence="2" type="ORF">STRIP9103_06163</name>
</gene>
<protein>
    <recommendedName>
        <fullName evidence="4">Peptidase inhibitor family I36</fullName>
    </recommendedName>
</protein>
<organism evidence="2 3">
    <name type="scientific">Streptomyces ipomoeae 91-03</name>
    <dbReference type="NCBI Taxonomy" id="698759"/>
    <lineage>
        <taxon>Bacteria</taxon>
        <taxon>Bacillati</taxon>
        <taxon>Actinomycetota</taxon>
        <taxon>Actinomycetes</taxon>
        <taxon>Kitasatosporales</taxon>
        <taxon>Streptomycetaceae</taxon>
        <taxon>Streptomyces</taxon>
    </lineage>
</organism>
<evidence type="ECO:0000313" key="2">
    <source>
        <dbReference type="EMBL" id="EKX67990.1"/>
    </source>
</evidence>
<feature type="chain" id="PRO_5003952793" description="Peptidase inhibitor family I36" evidence="1">
    <location>
        <begin position="22"/>
        <end position="109"/>
    </location>
</feature>
<feature type="signal peptide" evidence="1">
    <location>
        <begin position="1"/>
        <end position="21"/>
    </location>
</feature>
<evidence type="ECO:0008006" key="4">
    <source>
        <dbReference type="Google" id="ProtNLM"/>
    </source>
</evidence>
<sequence>MAVGAVLAGALGTGLSGTAAAAQDTAAVACPIGYVCLQPLLGSQPVLVRQGESARFSPALRVTEVTNSTSVRYCVTGDFSYGLPPGGTQTWDSSVIGLAPMPPGGACLL</sequence>
<keyword evidence="3" id="KW-1185">Reference proteome</keyword>
<keyword evidence="1" id="KW-0732">Signal</keyword>
<proteinExistence type="predicted"/>
<dbReference type="PATRIC" id="fig|698759.3.peg.1446"/>
<evidence type="ECO:0000256" key="1">
    <source>
        <dbReference type="SAM" id="SignalP"/>
    </source>
</evidence>
<evidence type="ECO:0000313" key="3">
    <source>
        <dbReference type="Proteomes" id="UP000010411"/>
    </source>
</evidence>
<reference evidence="2 3" key="1">
    <citation type="submission" date="2012-11" db="EMBL/GenBank/DDBJ databases">
        <authorList>
            <person name="Huguet-Tapia J.C."/>
            <person name="Durkin A.S."/>
            <person name="Pettis G.S."/>
            <person name="Badger J.H."/>
        </authorList>
    </citation>
    <scope>NUCLEOTIDE SEQUENCE [LARGE SCALE GENOMIC DNA]</scope>
    <source>
        <strain evidence="2 3">91-03</strain>
    </source>
</reference>
<accession>L1L5L5</accession>
<name>L1L5L5_9ACTN</name>
<dbReference type="Proteomes" id="UP000010411">
    <property type="component" value="Unassembled WGS sequence"/>
</dbReference>
<dbReference type="EMBL" id="AEJC01000107">
    <property type="protein sequence ID" value="EKX67990.1"/>
    <property type="molecule type" value="Genomic_DNA"/>
</dbReference>
<comment type="caution">
    <text evidence="2">The sequence shown here is derived from an EMBL/GenBank/DDBJ whole genome shotgun (WGS) entry which is preliminary data.</text>
</comment>
<dbReference type="AlphaFoldDB" id="L1L5L5"/>